<evidence type="ECO:0000256" key="3">
    <source>
        <dbReference type="ARBA" id="ARBA00022741"/>
    </source>
</evidence>
<dbReference type="InterPro" id="IPR011009">
    <property type="entry name" value="Kinase-like_dom_sf"/>
</dbReference>
<dbReference type="InterPro" id="IPR017441">
    <property type="entry name" value="Protein_kinase_ATP_BS"/>
</dbReference>
<dbReference type="SUPFAM" id="SSF56112">
    <property type="entry name" value="Protein kinase-like (PK-like)"/>
    <property type="match status" value="1"/>
</dbReference>
<keyword evidence="1" id="KW-0723">Serine/threonine-protein kinase</keyword>
<evidence type="ECO:0000256" key="6">
    <source>
        <dbReference type="PROSITE-ProRule" id="PRU10141"/>
    </source>
</evidence>
<protein>
    <recommendedName>
        <fullName evidence="8">Protein kinase domain-containing protein</fullName>
    </recommendedName>
</protein>
<dbReference type="CDD" id="cd14066">
    <property type="entry name" value="STKc_IRAK"/>
    <property type="match status" value="1"/>
</dbReference>
<keyword evidence="4" id="KW-0418">Kinase</keyword>
<dbReference type="PANTHER" id="PTHR47989">
    <property type="entry name" value="OS01G0750732 PROTEIN"/>
    <property type="match status" value="1"/>
</dbReference>
<dbReference type="Pfam" id="PF07714">
    <property type="entry name" value="PK_Tyr_Ser-Thr"/>
    <property type="match status" value="1"/>
</dbReference>
<evidence type="ECO:0000256" key="4">
    <source>
        <dbReference type="ARBA" id="ARBA00022777"/>
    </source>
</evidence>
<evidence type="ECO:0000256" key="5">
    <source>
        <dbReference type="ARBA" id="ARBA00022840"/>
    </source>
</evidence>
<reference evidence="9" key="1">
    <citation type="submission" date="2024-02" db="EMBL/GenBank/DDBJ databases">
        <authorList>
            <consortium name="ELIXIR-Norway"/>
            <consortium name="Elixir Norway"/>
        </authorList>
    </citation>
    <scope>NUCLEOTIDE SEQUENCE</scope>
</reference>
<keyword evidence="7" id="KW-0812">Transmembrane</keyword>
<evidence type="ECO:0000259" key="8">
    <source>
        <dbReference type="PROSITE" id="PS50011"/>
    </source>
</evidence>
<keyword evidence="3 6" id="KW-0547">Nucleotide-binding</keyword>
<dbReference type="PANTHER" id="PTHR47989:SF62">
    <property type="entry name" value="OS05G0423500 PROTEIN"/>
    <property type="match status" value="1"/>
</dbReference>
<dbReference type="InterPro" id="IPR001245">
    <property type="entry name" value="Ser-Thr/Tyr_kinase_cat_dom"/>
</dbReference>
<dbReference type="InterPro" id="IPR008271">
    <property type="entry name" value="Ser/Thr_kinase_AS"/>
</dbReference>
<dbReference type="InterPro" id="IPR000719">
    <property type="entry name" value="Prot_kinase_dom"/>
</dbReference>
<feature type="transmembrane region" description="Helical" evidence="7">
    <location>
        <begin position="275"/>
        <end position="301"/>
    </location>
</feature>
<dbReference type="PROSITE" id="PS50011">
    <property type="entry name" value="PROTEIN_KINASE_DOM"/>
    <property type="match status" value="1"/>
</dbReference>
<evidence type="ECO:0000313" key="9">
    <source>
        <dbReference type="EMBL" id="CAK9219858.1"/>
    </source>
</evidence>
<feature type="domain" description="Protein kinase" evidence="8">
    <location>
        <begin position="347"/>
        <end position="629"/>
    </location>
</feature>
<evidence type="ECO:0000256" key="7">
    <source>
        <dbReference type="SAM" id="Phobius"/>
    </source>
</evidence>
<sequence length="713" mass="77147">MLRRYYLRLWSVVELGVALCCCWVVLMNPVSCRSVGVSSSPQRVLSSSAVAVVSSFSAPSPSPSSSSEIQECPLDFTALDKFPYVAQQAGDEAIGTTQRCLAMYDGLAVLMSEYLKETSFFLVPAEMADACLQEYDTQLAKQGSTGVNFSEMCGFSASYIARGTDNCQHIQTLQDFLRPLSVSILGAVNNSCNGVLGSGNSRSILCPVCIKEMFSMAAALQLHANGSSTVSCFNYTTLYVGAFVQQSGPLDPSAVVCLWNILPGQVENVKNRNLMVVYLVIGAIVVVVLSMGAVVVIFFLYRRRSIAKQTAYVKQTTQMVGDSMRAAGDFAMVWYSLEEIKAATHNFATKTFVGSGAYANVYRGCLEDGTEIAVKRFKNCTPAGDADFVREVEALASARHRNLVSLRGCCIETGGYGVQGHQRIIVCDFMENGSLHDFLFSYSNAHESSCTKPSLDWATRQKIAIDMARGIDYLHHGAQPQILHRDIKSSNVLLDSYFNARVADFGLAKFTPDGITHMTTRAAGTPGYIAPEYALYGQLTERSDVYSFGVVLLELISGRKALIPAVPADADAAGGGTGGFILIADWAWSLVKDGNWVQVLDPRMNYKSADLEDLERFVMVALLCAHPQVAYRPPTITSARRILEDGQQVVPMLPDRPLPLTLNRQTIISATAAASSVGGRSSASSNLWSSSAAEEGFQSQATISSVGSSYMAR</sequence>
<dbReference type="SMART" id="SM00220">
    <property type="entry name" value="S_TKc"/>
    <property type="match status" value="1"/>
</dbReference>
<feature type="binding site" evidence="6">
    <location>
        <position position="375"/>
    </location>
    <ligand>
        <name>ATP</name>
        <dbReference type="ChEBI" id="CHEBI:30616"/>
    </ligand>
</feature>
<dbReference type="PROSITE" id="PS00108">
    <property type="entry name" value="PROTEIN_KINASE_ST"/>
    <property type="match status" value="1"/>
</dbReference>
<evidence type="ECO:0000256" key="2">
    <source>
        <dbReference type="ARBA" id="ARBA00022679"/>
    </source>
</evidence>
<keyword evidence="7" id="KW-1133">Transmembrane helix</keyword>
<accession>A0ABP0UIQ7</accession>
<keyword evidence="10" id="KW-1185">Reference proteome</keyword>
<dbReference type="Proteomes" id="UP001497512">
    <property type="component" value="Chromosome 3"/>
</dbReference>
<proteinExistence type="predicted"/>
<dbReference type="Gene3D" id="1.10.510.10">
    <property type="entry name" value="Transferase(Phosphotransferase) domain 1"/>
    <property type="match status" value="1"/>
</dbReference>
<evidence type="ECO:0000256" key="1">
    <source>
        <dbReference type="ARBA" id="ARBA00022527"/>
    </source>
</evidence>
<dbReference type="EMBL" id="OZ019895">
    <property type="protein sequence ID" value="CAK9219858.1"/>
    <property type="molecule type" value="Genomic_DNA"/>
</dbReference>
<dbReference type="InterPro" id="IPR043891">
    <property type="entry name" value="SPARK"/>
</dbReference>
<keyword evidence="7" id="KW-0472">Membrane</keyword>
<evidence type="ECO:0000313" key="10">
    <source>
        <dbReference type="Proteomes" id="UP001497512"/>
    </source>
</evidence>
<dbReference type="PROSITE" id="PS00107">
    <property type="entry name" value="PROTEIN_KINASE_ATP"/>
    <property type="match status" value="1"/>
</dbReference>
<dbReference type="Pfam" id="PF19160">
    <property type="entry name" value="SPARK"/>
    <property type="match status" value="1"/>
</dbReference>
<gene>
    <name evidence="9" type="ORF">CSSPTR1EN2_LOCUS14927</name>
</gene>
<organism evidence="9 10">
    <name type="scientific">Sphagnum troendelagicum</name>
    <dbReference type="NCBI Taxonomy" id="128251"/>
    <lineage>
        <taxon>Eukaryota</taxon>
        <taxon>Viridiplantae</taxon>
        <taxon>Streptophyta</taxon>
        <taxon>Embryophyta</taxon>
        <taxon>Bryophyta</taxon>
        <taxon>Sphagnophytina</taxon>
        <taxon>Sphagnopsida</taxon>
        <taxon>Sphagnales</taxon>
        <taxon>Sphagnaceae</taxon>
        <taxon>Sphagnum</taxon>
    </lineage>
</organism>
<dbReference type="Gene3D" id="3.30.200.20">
    <property type="entry name" value="Phosphorylase Kinase, domain 1"/>
    <property type="match status" value="1"/>
</dbReference>
<keyword evidence="5 6" id="KW-0067">ATP-binding</keyword>
<name>A0ABP0UIQ7_9BRYO</name>
<keyword evidence="2" id="KW-0808">Transferase</keyword>